<accession>A0A815WDE1</accession>
<feature type="non-terminal residue" evidence="2">
    <location>
        <position position="1"/>
    </location>
</feature>
<dbReference type="Pfam" id="PF00550">
    <property type="entry name" value="PP-binding"/>
    <property type="match status" value="2"/>
</dbReference>
<dbReference type="CDD" id="cd05930">
    <property type="entry name" value="A_NRPS"/>
    <property type="match status" value="1"/>
</dbReference>
<evidence type="ECO:0000259" key="1">
    <source>
        <dbReference type="PROSITE" id="PS50075"/>
    </source>
</evidence>
<dbReference type="InterPro" id="IPR025110">
    <property type="entry name" value="AMP-bd_C"/>
</dbReference>
<sequence>MVIGMMAIEMAGAVYCPLSPEEPVRRLQSLVEETRSRLVVIHNLTRDKFNACVSTVLIDASMSTENMLNANELDRLSNVFLSGDNISYVIFTSGSTGTPKAIQVRHRNLTEAIRSQVELNTLSKSDTLLQMARCSFDVHVGDVIGTLIVGATLVMLHPDGHIDFEYLSQVLIDHQITYMEAVPTLLTSFFHYLEDNMCNSARRFLRSLCSGGEPIFPQLIKLLRRNVQTTCRIWNSYGPAEATINCTFHLLDCEDEQSTVPIGRLLPGYRCVVIDQFLEPVFLGQEGELVVGGIGVFAGYLGSDNLTKHALIDIDGELFYRTGDLVRLSSSGVLNFVGRKDYQIKLRGQRVELGEIERCLLESSPFVSSTAVVKYDDHHLVAYIQSNNIEENELAKYCRSHLPSYMVPSAFVVLKQFPLNANGKLDRKLLPKPSFSGLSTVNHLFQNHKPNLEPNSELEMRLHSLWCEALQSNHISTSDSIFTIGGHSLTLIHLYARYKKIFGFNTRHITIGQIFQHPTISDHAYLIKQALSAEQHQEECWPSLHIDQGQVSFAQERIFLDERIRFSSQGNRDVLSTKVVDLLTTYVVNDCRIWNVYGPAETTLASHYYLVDPTIQTKSIPLGRPLPNYPCLIFDEFLQPVPVGQQGELLIGGDGVFAGYLGREDLTQKALIEIDGQLFYRTGDLVRLDTDGNLHSIGRKDYQVKLRGQRIELGEIEQCLLSSSSHMSACAVIKWGDDHLVAYVQGSHVDEAQLHLYCHSHLPQFMIPSMFIVLDQFPLNSNGKLDRKRLPTPDFSSAYNRTADAPQSPLQKQVHALWCQILQRDSDQISTTASFFSIGGHSLLLMQLYHRYVTVFELDSNTLTIGQLFQHSTIMDHARFIQLALHSPKHGNESWVSLDLNE</sequence>
<dbReference type="OrthoDB" id="416786at2759"/>
<dbReference type="SUPFAM" id="SSF47336">
    <property type="entry name" value="ACP-like"/>
    <property type="match status" value="2"/>
</dbReference>
<dbReference type="InterPro" id="IPR036736">
    <property type="entry name" value="ACP-like_sf"/>
</dbReference>
<dbReference type="Gene3D" id="3.30.300.30">
    <property type="match status" value="2"/>
</dbReference>
<dbReference type="InterPro" id="IPR009081">
    <property type="entry name" value="PP-bd_ACP"/>
</dbReference>
<dbReference type="GO" id="GO:0005737">
    <property type="term" value="C:cytoplasm"/>
    <property type="evidence" value="ECO:0007669"/>
    <property type="project" value="TreeGrafter"/>
</dbReference>
<dbReference type="InterPro" id="IPR042099">
    <property type="entry name" value="ANL_N_sf"/>
</dbReference>
<evidence type="ECO:0000313" key="2">
    <source>
        <dbReference type="EMBL" id="CAF1547254.1"/>
    </source>
</evidence>
<reference evidence="2" key="1">
    <citation type="submission" date="2021-02" db="EMBL/GenBank/DDBJ databases">
        <authorList>
            <person name="Nowell W R."/>
        </authorList>
    </citation>
    <scope>NUCLEOTIDE SEQUENCE</scope>
</reference>
<dbReference type="GO" id="GO:0031177">
    <property type="term" value="F:phosphopantetheine binding"/>
    <property type="evidence" value="ECO:0007669"/>
    <property type="project" value="TreeGrafter"/>
</dbReference>
<dbReference type="Pfam" id="PF13193">
    <property type="entry name" value="AMP-binding_C"/>
    <property type="match status" value="1"/>
</dbReference>
<dbReference type="PANTHER" id="PTHR45527">
    <property type="entry name" value="NONRIBOSOMAL PEPTIDE SYNTHETASE"/>
    <property type="match status" value="1"/>
</dbReference>
<dbReference type="Gene3D" id="3.40.50.12780">
    <property type="entry name" value="N-terminal domain of ligase-like"/>
    <property type="match status" value="2"/>
</dbReference>
<dbReference type="AlphaFoldDB" id="A0A815WDE1"/>
<dbReference type="GO" id="GO:0043041">
    <property type="term" value="P:amino acid activation for nonribosomal peptide biosynthetic process"/>
    <property type="evidence" value="ECO:0007669"/>
    <property type="project" value="TreeGrafter"/>
</dbReference>
<dbReference type="InterPro" id="IPR020845">
    <property type="entry name" value="AMP-binding_CS"/>
</dbReference>
<feature type="domain" description="Carrier" evidence="1">
    <location>
        <begin position="453"/>
        <end position="531"/>
    </location>
</feature>
<dbReference type="PROSITE" id="PS50075">
    <property type="entry name" value="CARRIER"/>
    <property type="match status" value="2"/>
</dbReference>
<dbReference type="PANTHER" id="PTHR45527:SF1">
    <property type="entry name" value="FATTY ACID SYNTHASE"/>
    <property type="match status" value="1"/>
</dbReference>
<proteinExistence type="predicted"/>
<feature type="domain" description="Carrier" evidence="1">
    <location>
        <begin position="805"/>
        <end position="885"/>
    </location>
</feature>
<dbReference type="Proteomes" id="UP000663852">
    <property type="component" value="Unassembled WGS sequence"/>
</dbReference>
<dbReference type="InterPro" id="IPR045851">
    <property type="entry name" value="AMP-bd_C_sf"/>
</dbReference>
<dbReference type="InterPro" id="IPR000873">
    <property type="entry name" value="AMP-dep_synth/lig_dom"/>
</dbReference>
<organism evidence="2 3">
    <name type="scientific">Adineta ricciae</name>
    <name type="common">Rotifer</name>
    <dbReference type="NCBI Taxonomy" id="249248"/>
    <lineage>
        <taxon>Eukaryota</taxon>
        <taxon>Metazoa</taxon>
        <taxon>Spiralia</taxon>
        <taxon>Gnathifera</taxon>
        <taxon>Rotifera</taxon>
        <taxon>Eurotatoria</taxon>
        <taxon>Bdelloidea</taxon>
        <taxon>Adinetida</taxon>
        <taxon>Adinetidae</taxon>
        <taxon>Adineta</taxon>
    </lineage>
</organism>
<comment type="caution">
    <text evidence="2">The sequence shown here is derived from an EMBL/GenBank/DDBJ whole genome shotgun (WGS) entry which is preliminary data.</text>
</comment>
<dbReference type="Gene3D" id="1.10.1200.10">
    <property type="entry name" value="ACP-like"/>
    <property type="match status" value="2"/>
</dbReference>
<dbReference type="PROSITE" id="PS00455">
    <property type="entry name" value="AMP_BINDING"/>
    <property type="match status" value="1"/>
</dbReference>
<gene>
    <name evidence="2" type="ORF">EDS130_LOCUS45741</name>
</gene>
<protein>
    <recommendedName>
        <fullName evidence="1">Carrier domain-containing protein</fullName>
    </recommendedName>
</protein>
<name>A0A815WDE1_ADIRI</name>
<evidence type="ECO:0000313" key="3">
    <source>
        <dbReference type="Proteomes" id="UP000663852"/>
    </source>
</evidence>
<dbReference type="SUPFAM" id="SSF56801">
    <property type="entry name" value="Acetyl-CoA synthetase-like"/>
    <property type="match status" value="2"/>
</dbReference>
<dbReference type="GO" id="GO:0044550">
    <property type="term" value="P:secondary metabolite biosynthetic process"/>
    <property type="evidence" value="ECO:0007669"/>
    <property type="project" value="TreeGrafter"/>
</dbReference>
<dbReference type="Pfam" id="PF00501">
    <property type="entry name" value="AMP-binding"/>
    <property type="match status" value="2"/>
</dbReference>
<dbReference type="EMBL" id="CAJNOJ010001240">
    <property type="protein sequence ID" value="CAF1547254.1"/>
    <property type="molecule type" value="Genomic_DNA"/>
</dbReference>